<evidence type="ECO:0000256" key="1">
    <source>
        <dbReference type="SAM" id="MobiDB-lite"/>
    </source>
</evidence>
<reference evidence="2" key="1">
    <citation type="journal article" date="2021" name="Proc. Natl. Acad. Sci. U.S.A.">
        <title>A Catalog of Tens of Thousands of Viruses from Human Metagenomes Reveals Hidden Associations with Chronic Diseases.</title>
        <authorList>
            <person name="Tisza M.J."/>
            <person name="Buck C.B."/>
        </authorList>
    </citation>
    <scope>NUCLEOTIDE SEQUENCE</scope>
    <source>
        <strain evidence="2">CtmAU6</strain>
    </source>
</reference>
<organism evidence="2">
    <name type="scientific">Siphoviridae sp. ctmAU6</name>
    <dbReference type="NCBI Taxonomy" id="2826451"/>
    <lineage>
        <taxon>Viruses</taxon>
        <taxon>Duplodnaviria</taxon>
        <taxon>Heunggongvirae</taxon>
        <taxon>Uroviricota</taxon>
        <taxon>Caudoviricetes</taxon>
    </lineage>
</organism>
<sequence length="139" mass="15845">MDLNVKVTIEGTEQLAQAIGALAKALEANTKNIVVNAIAEEKEEIVEKPVKKVTRQKVKKSEVKNETSVDEEVKEDSTKPQLSEEELRDNLKKDLMEAKKSDDTLMGRMKDTLHKWELKKLSDIPIDRIDEFRKEVLGE</sequence>
<dbReference type="EMBL" id="BK014889">
    <property type="protein sequence ID" value="DAD80884.1"/>
    <property type="molecule type" value="Genomic_DNA"/>
</dbReference>
<evidence type="ECO:0000313" key="2">
    <source>
        <dbReference type="EMBL" id="DAD80884.1"/>
    </source>
</evidence>
<accession>A0A8S5MFA1</accession>
<feature type="region of interest" description="Disordered" evidence="1">
    <location>
        <begin position="55"/>
        <end position="88"/>
    </location>
</feature>
<proteinExistence type="predicted"/>
<protein>
    <submittedName>
        <fullName evidence="2">Uncharacterized protein</fullName>
    </submittedName>
</protein>
<name>A0A8S5MFA1_9CAUD</name>